<dbReference type="InterPro" id="IPR012495">
    <property type="entry name" value="TadE-like_dom"/>
</dbReference>
<protein>
    <submittedName>
        <fullName evidence="3">Unannotated protein</fullName>
    </submittedName>
</protein>
<dbReference type="EMBL" id="CAFBPJ010000234">
    <property type="protein sequence ID" value="CAB5030052.1"/>
    <property type="molecule type" value="Genomic_DNA"/>
</dbReference>
<evidence type="ECO:0000313" key="2">
    <source>
        <dbReference type="EMBL" id="CAB4694213.1"/>
    </source>
</evidence>
<gene>
    <name evidence="2" type="ORF">UFOPK2625_00154</name>
    <name evidence="3" type="ORF">UFOPK4092_01528</name>
</gene>
<feature type="domain" description="TadE-like" evidence="1">
    <location>
        <begin position="25"/>
        <end position="67"/>
    </location>
</feature>
<name>A0A6J7RN23_9ZZZZ</name>
<accession>A0A6J7RN23</accession>
<evidence type="ECO:0000313" key="3">
    <source>
        <dbReference type="EMBL" id="CAB5030052.1"/>
    </source>
</evidence>
<proteinExistence type="predicted"/>
<reference evidence="3" key="1">
    <citation type="submission" date="2020-05" db="EMBL/GenBank/DDBJ databases">
        <authorList>
            <person name="Chiriac C."/>
            <person name="Salcher M."/>
            <person name="Ghai R."/>
            <person name="Kavagutti S V."/>
        </authorList>
    </citation>
    <scope>NUCLEOTIDE SEQUENCE</scope>
</reference>
<dbReference type="Pfam" id="PF07811">
    <property type="entry name" value="TadE"/>
    <property type="match status" value="1"/>
</dbReference>
<sequence>MRAGFQDRRSRVKRLKARLWQDQGGNATVEFALVAPILLAVALAVLQLALALHVRATLTSAAAEGARAAALAGSDLAAGERRARAILQENIAAGVVRDITVQREWHGGALVISVEIEAALPLIGLYGPTQMSVIGHALQEHA</sequence>
<evidence type="ECO:0000259" key="1">
    <source>
        <dbReference type="Pfam" id="PF07811"/>
    </source>
</evidence>
<dbReference type="AlphaFoldDB" id="A0A6J7RN23"/>
<dbReference type="EMBL" id="CAEZXZ010000011">
    <property type="protein sequence ID" value="CAB4694213.1"/>
    <property type="molecule type" value="Genomic_DNA"/>
</dbReference>
<organism evidence="3">
    <name type="scientific">freshwater metagenome</name>
    <dbReference type="NCBI Taxonomy" id="449393"/>
    <lineage>
        <taxon>unclassified sequences</taxon>
        <taxon>metagenomes</taxon>
        <taxon>ecological metagenomes</taxon>
    </lineage>
</organism>